<organism evidence="1 2">
    <name type="scientific">Vibrio metoecus</name>
    <dbReference type="NCBI Taxonomy" id="1481663"/>
    <lineage>
        <taxon>Bacteria</taxon>
        <taxon>Pseudomonadati</taxon>
        <taxon>Pseudomonadota</taxon>
        <taxon>Gammaproteobacteria</taxon>
        <taxon>Vibrionales</taxon>
        <taxon>Vibrionaceae</taxon>
        <taxon>Vibrio</taxon>
    </lineage>
</organism>
<evidence type="ECO:0000313" key="1">
    <source>
        <dbReference type="EMBL" id="KDO14937.1"/>
    </source>
</evidence>
<sequence length="356" mass="41473">MKILLVGEFSGLHKNLKEGLVELGHDVTIVSLRDGWKRIDSDISLDSDLQWPLAGLMRRFNVYTKMFQFKEYDIVQFINPFCLFYIPFLTRFLINRIIKNNKKTYLLAAGTDSFYLKYAREKMKYTPIDDYLKFDYKKSRHQYEKLNYFSFNKWFASKVNGIIPIMYEYSVCYSDMKNLKQCIPIPMNIDDIAFHENNFNGVLKVFHGLNRYGFKGTKYVEDAFNELNLKYRGKIDTVIAGKMPLDEYLKVLQNANVIIDQTSSYSIGVNAVYSLAMGKVVLGGAEPESLKVFNVNASPVINITPDKESIIQAVERIINDKDSLREISKQSREYVELVHDYRKVALEYIKIWNSQD</sequence>
<dbReference type="Proteomes" id="UP000027331">
    <property type="component" value="Unassembled WGS sequence"/>
</dbReference>
<dbReference type="RefSeq" id="WP_055033879.1">
    <property type="nucleotide sequence ID" value="NZ_LBGO01000024.1"/>
</dbReference>
<comment type="caution">
    <text evidence="1">The sequence shown here is derived from an EMBL/GenBank/DDBJ whole genome shotgun (WGS) entry which is preliminary data.</text>
</comment>
<gene>
    <name evidence="1" type="ORF">DP83_05175</name>
</gene>
<protein>
    <recommendedName>
        <fullName evidence="3">Glycosyltransferase</fullName>
    </recommendedName>
</protein>
<name>A0ABR4RZ07_VIBMT</name>
<reference evidence="1 2" key="1">
    <citation type="submission" date="2014-04" db="EMBL/GenBank/DDBJ databases">
        <title>Vibrio metecus sp. nov., a close relative of Vibrio cholerae isolated from coastal brackish ponds and clinical specimens.</title>
        <authorList>
            <person name="Kirchberger P.C."/>
            <person name="Turnsek M."/>
            <person name="Hunt D.E."/>
            <person name="Haley B.J."/>
            <person name="Colwell R."/>
            <person name="Polz M.F."/>
            <person name="Tarr C.L."/>
            <person name="Boucher Y."/>
        </authorList>
    </citation>
    <scope>NUCLEOTIDE SEQUENCE [LARGE SCALE GENOMIC DNA]</scope>
    <source>
        <strain evidence="2">PPCK-2014</strain>
    </source>
</reference>
<evidence type="ECO:0008006" key="3">
    <source>
        <dbReference type="Google" id="ProtNLM"/>
    </source>
</evidence>
<dbReference type="Gene3D" id="3.40.50.2000">
    <property type="entry name" value="Glycogen Phosphorylase B"/>
    <property type="match status" value="1"/>
</dbReference>
<dbReference type="EMBL" id="JJMN01000031">
    <property type="protein sequence ID" value="KDO14937.1"/>
    <property type="molecule type" value="Genomic_DNA"/>
</dbReference>
<proteinExistence type="predicted"/>
<accession>A0ABR4RZ07</accession>
<dbReference type="SUPFAM" id="SSF53756">
    <property type="entry name" value="UDP-Glycosyltransferase/glycogen phosphorylase"/>
    <property type="match status" value="1"/>
</dbReference>
<keyword evidence="2" id="KW-1185">Reference proteome</keyword>
<evidence type="ECO:0000313" key="2">
    <source>
        <dbReference type="Proteomes" id="UP000027331"/>
    </source>
</evidence>